<proteinExistence type="predicted"/>
<evidence type="ECO:0000313" key="2">
    <source>
        <dbReference type="EMBL" id="MEV0709896.1"/>
    </source>
</evidence>
<keyword evidence="3" id="KW-1185">Reference proteome</keyword>
<dbReference type="EMBL" id="JBFAKC010000008">
    <property type="protein sequence ID" value="MEV0709896.1"/>
    <property type="molecule type" value="Genomic_DNA"/>
</dbReference>
<feature type="region of interest" description="Disordered" evidence="1">
    <location>
        <begin position="1"/>
        <end position="37"/>
    </location>
</feature>
<dbReference type="Proteomes" id="UP001551695">
    <property type="component" value="Unassembled WGS sequence"/>
</dbReference>
<protein>
    <submittedName>
        <fullName evidence="2">Uncharacterized protein</fullName>
    </submittedName>
</protein>
<accession>A0ABV3FWU5</accession>
<evidence type="ECO:0000313" key="3">
    <source>
        <dbReference type="Proteomes" id="UP001551695"/>
    </source>
</evidence>
<comment type="caution">
    <text evidence="2">The sequence shown here is derived from an EMBL/GenBank/DDBJ whole genome shotgun (WGS) entry which is preliminary data.</text>
</comment>
<evidence type="ECO:0000256" key="1">
    <source>
        <dbReference type="SAM" id="MobiDB-lite"/>
    </source>
</evidence>
<dbReference type="RefSeq" id="WP_109529122.1">
    <property type="nucleotide sequence ID" value="NZ_JBEXKW010000039.1"/>
</dbReference>
<organism evidence="2 3">
    <name type="scientific">Nocardia aurea</name>
    <dbReference type="NCBI Taxonomy" id="2144174"/>
    <lineage>
        <taxon>Bacteria</taxon>
        <taxon>Bacillati</taxon>
        <taxon>Actinomycetota</taxon>
        <taxon>Actinomycetes</taxon>
        <taxon>Mycobacteriales</taxon>
        <taxon>Nocardiaceae</taxon>
        <taxon>Nocardia</taxon>
    </lineage>
</organism>
<reference evidence="2 3" key="1">
    <citation type="submission" date="2024-06" db="EMBL/GenBank/DDBJ databases">
        <title>The Natural Products Discovery Center: Release of the First 8490 Sequenced Strains for Exploring Actinobacteria Biosynthetic Diversity.</title>
        <authorList>
            <person name="Kalkreuter E."/>
            <person name="Kautsar S.A."/>
            <person name="Yang D."/>
            <person name="Bader C.D."/>
            <person name="Teijaro C.N."/>
            <person name="Fluegel L."/>
            <person name="Davis C.M."/>
            <person name="Simpson J.R."/>
            <person name="Lauterbach L."/>
            <person name="Steele A.D."/>
            <person name="Gui C."/>
            <person name="Meng S."/>
            <person name="Li G."/>
            <person name="Viehrig K."/>
            <person name="Ye F."/>
            <person name="Su P."/>
            <person name="Kiefer A.F."/>
            <person name="Nichols A."/>
            <person name="Cepeda A.J."/>
            <person name="Yan W."/>
            <person name="Fan B."/>
            <person name="Jiang Y."/>
            <person name="Adhikari A."/>
            <person name="Zheng C.-J."/>
            <person name="Schuster L."/>
            <person name="Cowan T.M."/>
            <person name="Smanski M.J."/>
            <person name="Chevrette M.G."/>
            <person name="De Carvalho L.P.S."/>
            <person name="Shen B."/>
        </authorList>
    </citation>
    <scope>NUCLEOTIDE SEQUENCE [LARGE SCALE GENOMIC DNA]</scope>
    <source>
        <strain evidence="2 3">NPDC050403</strain>
    </source>
</reference>
<name>A0ABV3FWU5_9NOCA</name>
<feature type="compositionally biased region" description="Polar residues" evidence="1">
    <location>
        <begin position="1"/>
        <end position="10"/>
    </location>
</feature>
<gene>
    <name evidence="2" type="ORF">AB0I48_20235</name>
</gene>
<sequence>MTDRSTSSNAVPGVGEVSDADLAEQSTPVSPDDAEQDEQVLADAVDADTWHADVADIVDQAIEVPPDDESFELSE</sequence>